<dbReference type="CDD" id="cd00565">
    <property type="entry name" value="Ubl_ThiS"/>
    <property type="match status" value="1"/>
</dbReference>
<reference evidence="1 2" key="1">
    <citation type="submission" date="2019-03" db="EMBL/GenBank/DDBJ databases">
        <title>Genomic Encyclopedia of Type Strains, Phase IV (KMG-IV): sequencing the most valuable type-strain genomes for metagenomic binning, comparative biology and taxonomic classification.</title>
        <authorList>
            <person name="Goeker M."/>
        </authorList>
    </citation>
    <scope>NUCLEOTIDE SEQUENCE [LARGE SCALE GENOMIC DNA]</scope>
    <source>
        <strain evidence="1 2">DSM 7445</strain>
    </source>
</reference>
<dbReference type="Gene3D" id="3.10.20.30">
    <property type="match status" value="1"/>
</dbReference>
<gene>
    <name evidence="1" type="ORF">EDC30_11641</name>
</gene>
<dbReference type="SUPFAM" id="SSF54285">
    <property type="entry name" value="MoaD/ThiS"/>
    <property type="match status" value="1"/>
</dbReference>
<dbReference type="OrthoDB" id="9800283at2"/>
<accession>A0A4R3HUI9</accession>
<dbReference type="Proteomes" id="UP000295382">
    <property type="component" value="Unassembled WGS sequence"/>
</dbReference>
<dbReference type="InterPro" id="IPR012675">
    <property type="entry name" value="Beta-grasp_dom_sf"/>
</dbReference>
<evidence type="ECO:0000313" key="2">
    <source>
        <dbReference type="Proteomes" id="UP000295382"/>
    </source>
</evidence>
<dbReference type="Pfam" id="PF02597">
    <property type="entry name" value="ThiS"/>
    <property type="match status" value="1"/>
</dbReference>
<comment type="caution">
    <text evidence="1">The sequence shown here is derived from an EMBL/GenBank/DDBJ whole genome shotgun (WGS) entry which is preliminary data.</text>
</comment>
<sequence length="68" mass="7458">MGIEIELNGAPHTLAENQNVQDLIAALDLANKSLAVAINREIVPRHLWPQRVLQPRDRVDIVRAIGGG</sequence>
<dbReference type="InterPro" id="IPR010035">
    <property type="entry name" value="Thi_S"/>
</dbReference>
<organism evidence="1 2">
    <name type="scientific">Paucimonas lemoignei</name>
    <name type="common">Pseudomonas lemoignei</name>
    <dbReference type="NCBI Taxonomy" id="29443"/>
    <lineage>
        <taxon>Bacteria</taxon>
        <taxon>Pseudomonadati</taxon>
        <taxon>Pseudomonadota</taxon>
        <taxon>Betaproteobacteria</taxon>
        <taxon>Burkholderiales</taxon>
        <taxon>Burkholderiaceae</taxon>
        <taxon>Paucimonas</taxon>
    </lineage>
</organism>
<dbReference type="PANTHER" id="PTHR34472">
    <property type="entry name" value="SULFUR CARRIER PROTEIN THIS"/>
    <property type="match status" value="1"/>
</dbReference>
<keyword evidence="2" id="KW-1185">Reference proteome</keyword>
<dbReference type="InterPro" id="IPR016155">
    <property type="entry name" value="Mopterin_synth/thiamin_S_b"/>
</dbReference>
<protein>
    <submittedName>
        <fullName evidence="1">Sulfur carrier protein ThiS</fullName>
    </submittedName>
</protein>
<dbReference type="InterPro" id="IPR003749">
    <property type="entry name" value="ThiS/MoaD-like"/>
</dbReference>
<dbReference type="RefSeq" id="WP_132260162.1">
    <property type="nucleotide sequence ID" value="NZ_SLZQ01000016.1"/>
</dbReference>
<name>A0A4R3HUI9_PAULE</name>
<dbReference type="AlphaFoldDB" id="A0A4R3HUI9"/>
<proteinExistence type="predicted"/>
<dbReference type="NCBIfam" id="TIGR01683">
    <property type="entry name" value="thiS"/>
    <property type="match status" value="1"/>
</dbReference>
<evidence type="ECO:0000313" key="1">
    <source>
        <dbReference type="EMBL" id="TCS33510.1"/>
    </source>
</evidence>
<dbReference type="EMBL" id="SLZQ01000016">
    <property type="protein sequence ID" value="TCS33510.1"/>
    <property type="molecule type" value="Genomic_DNA"/>
</dbReference>
<dbReference type="PANTHER" id="PTHR34472:SF1">
    <property type="entry name" value="SULFUR CARRIER PROTEIN THIS"/>
    <property type="match status" value="1"/>
</dbReference>